<evidence type="ECO:0000256" key="1">
    <source>
        <dbReference type="ARBA" id="ARBA00008226"/>
    </source>
</evidence>
<feature type="binding site" evidence="10">
    <location>
        <begin position="88"/>
        <end position="90"/>
    </location>
    <ligand>
        <name>L-histidine</name>
        <dbReference type="ChEBI" id="CHEBI:57595"/>
    </ligand>
</feature>
<keyword evidence="7 9" id="KW-0030">Aminoacyl-tRNA synthetase</keyword>
<dbReference type="GO" id="GO:0004821">
    <property type="term" value="F:histidine-tRNA ligase activity"/>
    <property type="evidence" value="ECO:0007669"/>
    <property type="project" value="UniProtKB-UniRule"/>
</dbReference>
<dbReference type="GO" id="GO:0006427">
    <property type="term" value="P:histidyl-tRNA aminoacylation"/>
    <property type="evidence" value="ECO:0007669"/>
    <property type="project" value="UniProtKB-UniRule"/>
</dbReference>
<dbReference type="CDD" id="cd00773">
    <property type="entry name" value="HisRS-like_core"/>
    <property type="match status" value="1"/>
</dbReference>
<dbReference type="Proteomes" id="UP000005632">
    <property type="component" value="Chromosome"/>
</dbReference>
<name>G8QWN5_SPHPG</name>
<evidence type="ECO:0000259" key="11">
    <source>
        <dbReference type="PROSITE" id="PS50862"/>
    </source>
</evidence>
<evidence type="ECO:0000256" key="2">
    <source>
        <dbReference type="ARBA" id="ARBA00011738"/>
    </source>
</evidence>
<dbReference type="RefSeq" id="WP_014269178.1">
    <property type="nucleotide sequence ID" value="NC_016633.1"/>
</dbReference>
<comment type="subunit">
    <text evidence="2 9">Homodimer.</text>
</comment>
<dbReference type="PANTHER" id="PTHR11476:SF7">
    <property type="entry name" value="HISTIDINE--TRNA LIGASE"/>
    <property type="match status" value="1"/>
</dbReference>
<dbReference type="HOGENOM" id="CLU_025113_3_0_12"/>
<feature type="domain" description="Aminoacyl-transfer RNA synthetases class-II family profile" evidence="11">
    <location>
        <begin position="41"/>
        <end position="433"/>
    </location>
</feature>
<dbReference type="OrthoDB" id="9800814at2"/>
<evidence type="ECO:0000256" key="6">
    <source>
        <dbReference type="ARBA" id="ARBA00022917"/>
    </source>
</evidence>
<keyword evidence="13" id="KW-1185">Reference proteome</keyword>
<dbReference type="SUPFAM" id="SSF52954">
    <property type="entry name" value="Class II aaRS ABD-related"/>
    <property type="match status" value="1"/>
</dbReference>
<keyword evidence="6 9" id="KW-0648">Protein biosynthesis</keyword>
<dbReference type="NCBIfam" id="TIGR00442">
    <property type="entry name" value="hisS"/>
    <property type="match status" value="1"/>
</dbReference>
<feature type="binding site" evidence="10">
    <location>
        <begin position="285"/>
        <end position="286"/>
    </location>
    <ligand>
        <name>L-histidine</name>
        <dbReference type="ChEBI" id="CHEBI:57595"/>
    </ligand>
</feature>
<dbReference type="InterPro" id="IPR036621">
    <property type="entry name" value="Anticodon-bd_dom_sf"/>
</dbReference>
<dbReference type="InterPro" id="IPR045864">
    <property type="entry name" value="aa-tRNA-synth_II/BPL/LPL"/>
</dbReference>
<keyword evidence="9" id="KW-0963">Cytoplasm</keyword>
<evidence type="ECO:0000256" key="5">
    <source>
        <dbReference type="ARBA" id="ARBA00022840"/>
    </source>
</evidence>
<accession>G8QWN5</accession>
<dbReference type="InterPro" id="IPR041715">
    <property type="entry name" value="HisRS-like_core"/>
</dbReference>
<feature type="binding site" evidence="10">
    <location>
        <position position="281"/>
    </location>
    <ligand>
        <name>L-histidine</name>
        <dbReference type="ChEBI" id="CHEBI:57595"/>
    </ligand>
</feature>
<evidence type="ECO:0000256" key="9">
    <source>
        <dbReference type="HAMAP-Rule" id="MF_00127"/>
    </source>
</evidence>
<dbReference type="KEGG" id="sgp:SpiGrapes_0474"/>
<dbReference type="AlphaFoldDB" id="G8QWN5"/>
<dbReference type="Gene3D" id="3.30.930.10">
    <property type="entry name" value="Bira Bifunctional Protein, Domain 2"/>
    <property type="match status" value="1"/>
</dbReference>
<evidence type="ECO:0000313" key="13">
    <source>
        <dbReference type="Proteomes" id="UP000005632"/>
    </source>
</evidence>
<dbReference type="Gene3D" id="3.40.50.800">
    <property type="entry name" value="Anticodon-binding domain"/>
    <property type="match status" value="1"/>
</dbReference>
<evidence type="ECO:0000256" key="8">
    <source>
        <dbReference type="ARBA" id="ARBA00047639"/>
    </source>
</evidence>
<feature type="binding site" evidence="10">
    <location>
        <position position="136"/>
    </location>
    <ligand>
        <name>L-histidine</name>
        <dbReference type="ChEBI" id="CHEBI:57595"/>
    </ligand>
</feature>
<keyword evidence="5 9" id="KW-0067">ATP-binding</keyword>
<organism evidence="12 13">
    <name type="scientific">Sphaerochaeta pleomorpha (strain ATCC BAA-1885 / DSM 22778 / Grapes)</name>
    <dbReference type="NCBI Taxonomy" id="158190"/>
    <lineage>
        <taxon>Bacteria</taxon>
        <taxon>Pseudomonadati</taxon>
        <taxon>Spirochaetota</taxon>
        <taxon>Spirochaetia</taxon>
        <taxon>Spirochaetales</taxon>
        <taxon>Sphaerochaetaceae</taxon>
        <taxon>Sphaerochaeta</taxon>
    </lineage>
</organism>
<sequence>MIDETKARNIIEPKVLKGFRDTLPAMEIQKKAIISKLETHFSSYGFVPIDTPVLEYTEVLLGKGGGETDKQIFHFKDNGEREVALRFDLTVPFARFLAMHQNELAFPFKRFHIDKVWRGENPQKGRFREFTQCDFDIVGADNAAADYEILSMMDSSFSLMGVSDYTFYIAHRGLFNAFLEHLEVQDKSVDILRTVDKLRKIGNDAVKGLLVDITGSEDKALKILQFITKEDESESFLSTLHRLSDLSGHEIEHTQRMEKIYEYLTAANIEKHFVYDPSITRGLDYYTGIVYETFLTDLPNFGSVCSGGRYNDLASLYTKEKLPGVGSSIGLDRLLAALEELNSPILKSGSSADVIVFCLDDQLRSWYDSLARTLRKAGLRCDVYMLDKKIGIQFKYAETNHIPFGLTCGSEEFASNTVTLKNLLTRETHKMIPIEDAVTLIQRN</sequence>
<reference evidence="12 13" key="1">
    <citation type="submission" date="2011-11" db="EMBL/GenBank/DDBJ databases">
        <title>Complete sequence of Spirochaeta sp. grapes.</title>
        <authorList>
            <consortium name="US DOE Joint Genome Institute"/>
            <person name="Lucas S."/>
            <person name="Han J."/>
            <person name="Lapidus A."/>
            <person name="Cheng J.-F."/>
            <person name="Goodwin L."/>
            <person name="Pitluck S."/>
            <person name="Peters L."/>
            <person name="Ovchinnikova G."/>
            <person name="Munk A.C."/>
            <person name="Detter J.C."/>
            <person name="Han C."/>
            <person name="Tapia R."/>
            <person name="Land M."/>
            <person name="Hauser L."/>
            <person name="Kyrpides N."/>
            <person name="Ivanova N."/>
            <person name="Pagani I."/>
            <person name="Ritalahtilisa K."/>
            <person name="Loeffler F."/>
            <person name="Woyke T."/>
        </authorList>
    </citation>
    <scope>NUCLEOTIDE SEQUENCE [LARGE SCALE GENOMIC DNA]</scope>
    <source>
        <strain evidence="13">ATCC BAA-1885 / DSM 22778 / Grapes</strain>
    </source>
</reference>
<comment type="similarity">
    <text evidence="1 9">Belongs to the class-II aminoacyl-tRNA synthetase family.</text>
</comment>
<dbReference type="InterPro" id="IPR004154">
    <property type="entry name" value="Anticodon-bd"/>
</dbReference>
<dbReference type="STRING" id="158190.SpiGrapes_0474"/>
<feature type="binding site" evidence="10">
    <location>
        <position position="118"/>
    </location>
    <ligand>
        <name>L-histidine</name>
        <dbReference type="ChEBI" id="CHEBI:57595"/>
    </ligand>
</feature>
<dbReference type="Pfam" id="PF03129">
    <property type="entry name" value="HGTP_anticodon"/>
    <property type="match status" value="1"/>
</dbReference>
<comment type="subcellular location">
    <subcellularLocation>
        <location evidence="9">Cytoplasm</location>
    </subcellularLocation>
</comment>
<dbReference type="SUPFAM" id="SSF55681">
    <property type="entry name" value="Class II aaRS and biotin synthetases"/>
    <property type="match status" value="1"/>
</dbReference>
<evidence type="ECO:0000256" key="3">
    <source>
        <dbReference type="ARBA" id="ARBA00022598"/>
    </source>
</evidence>
<keyword evidence="4 9" id="KW-0547">Nucleotide-binding</keyword>
<dbReference type="InterPro" id="IPR006195">
    <property type="entry name" value="aa-tRNA-synth_II"/>
</dbReference>
<dbReference type="EMBL" id="CP003155">
    <property type="protein sequence ID" value="AEV28329.1"/>
    <property type="molecule type" value="Genomic_DNA"/>
</dbReference>
<dbReference type="eggNOG" id="COG0124">
    <property type="taxonomic scope" value="Bacteria"/>
</dbReference>
<dbReference type="PANTHER" id="PTHR11476">
    <property type="entry name" value="HISTIDYL-TRNA SYNTHETASE"/>
    <property type="match status" value="1"/>
</dbReference>
<dbReference type="GO" id="GO:0005524">
    <property type="term" value="F:ATP binding"/>
    <property type="evidence" value="ECO:0007669"/>
    <property type="project" value="UniProtKB-UniRule"/>
</dbReference>
<dbReference type="PROSITE" id="PS50862">
    <property type="entry name" value="AA_TRNA_LIGASE_II"/>
    <property type="match status" value="1"/>
</dbReference>
<proteinExistence type="inferred from homology"/>
<gene>
    <name evidence="9" type="primary">hisS</name>
    <name evidence="12" type="ordered locus">SpiGrapes_0474</name>
</gene>
<evidence type="ECO:0000256" key="7">
    <source>
        <dbReference type="ARBA" id="ARBA00023146"/>
    </source>
</evidence>
<comment type="catalytic activity">
    <reaction evidence="8 9">
        <text>tRNA(His) + L-histidine + ATP = L-histidyl-tRNA(His) + AMP + diphosphate + H(+)</text>
        <dbReference type="Rhea" id="RHEA:17313"/>
        <dbReference type="Rhea" id="RHEA-COMP:9665"/>
        <dbReference type="Rhea" id="RHEA-COMP:9689"/>
        <dbReference type="ChEBI" id="CHEBI:15378"/>
        <dbReference type="ChEBI" id="CHEBI:30616"/>
        <dbReference type="ChEBI" id="CHEBI:33019"/>
        <dbReference type="ChEBI" id="CHEBI:57595"/>
        <dbReference type="ChEBI" id="CHEBI:78442"/>
        <dbReference type="ChEBI" id="CHEBI:78527"/>
        <dbReference type="ChEBI" id="CHEBI:456215"/>
        <dbReference type="EC" id="6.1.1.21"/>
    </reaction>
</comment>
<feature type="binding site" evidence="10">
    <location>
        <position position="132"/>
    </location>
    <ligand>
        <name>L-histidine</name>
        <dbReference type="ChEBI" id="CHEBI:57595"/>
    </ligand>
</feature>
<dbReference type="InterPro" id="IPR015807">
    <property type="entry name" value="His-tRNA-ligase"/>
</dbReference>
<dbReference type="HAMAP" id="MF_00127">
    <property type="entry name" value="His_tRNA_synth"/>
    <property type="match status" value="1"/>
</dbReference>
<dbReference type="InterPro" id="IPR004516">
    <property type="entry name" value="HisRS/HisZ"/>
</dbReference>
<dbReference type="GO" id="GO:0005737">
    <property type="term" value="C:cytoplasm"/>
    <property type="evidence" value="ECO:0007669"/>
    <property type="project" value="UniProtKB-SubCell"/>
</dbReference>
<evidence type="ECO:0000313" key="12">
    <source>
        <dbReference type="EMBL" id="AEV28329.1"/>
    </source>
</evidence>
<protein>
    <recommendedName>
        <fullName evidence="9">Histidine--tRNA ligase</fullName>
        <ecNumber evidence="9">6.1.1.21</ecNumber>
    </recommendedName>
    <alternativeName>
        <fullName evidence="9">Histidyl-tRNA synthetase</fullName>
        <shortName evidence="9">HisRS</shortName>
    </alternativeName>
</protein>
<dbReference type="EC" id="6.1.1.21" evidence="9"/>
<dbReference type="PIRSF" id="PIRSF001549">
    <property type="entry name" value="His-tRNA_synth"/>
    <property type="match status" value="1"/>
</dbReference>
<evidence type="ECO:0000256" key="10">
    <source>
        <dbReference type="PIRSR" id="PIRSR001549-1"/>
    </source>
</evidence>
<evidence type="ECO:0000256" key="4">
    <source>
        <dbReference type="ARBA" id="ARBA00022741"/>
    </source>
</evidence>
<dbReference type="Pfam" id="PF13393">
    <property type="entry name" value="tRNA-synt_His"/>
    <property type="match status" value="1"/>
</dbReference>
<keyword evidence="3 9" id="KW-0436">Ligase</keyword>